<keyword evidence="15" id="KW-1185">Reference proteome</keyword>
<evidence type="ECO:0000259" key="13">
    <source>
        <dbReference type="Pfam" id="PF16901"/>
    </source>
</evidence>
<evidence type="ECO:0000313" key="15">
    <source>
        <dbReference type="Proteomes" id="UP000438448"/>
    </source>
</evidence>
<keyword evidence="9 11" id="KW-0560">Oxidoreductase</keyword>
<dbReference type="Pfam" id="PF16901">
    <property type="entry name" value="DAO_C"/>
    <property type="match status" value="1"/>
</dbReference>
<dbReference type="Gene3D" id="3.30.9.10">
    <property type="entry name" value="D-Amino Acid Oxidase, subunit A, domain 2"/>
    <property type="match status" value="1"/>
</dbReference>
<comment type="subcellular location">
    <subcellularLocation>
        <location evidence="2">Cytoplasm</location>
    </subcellularLocation>
</comment>
<dbReference type="Pfam" id="PF01266">
    <property type="entry name" value="DAO"/>
    <property type="match status" value="1"/>
</dbReference>
<dbReference type="Gene3D" id="3.50.50.60">
    <property type="entry name" value="FAD/NAD(P)-binding domain"/>
    <property type="match status" value="1"/>
</dbReference>
<gene>
    <name evidence="14" type="primary">glpD2_1</name>
    <name evidence="14" type="ORF">NRB20_58760</name>
</gene>
<feature type="domain" description="Alpha-glycerophosphate oxidase C-terminal" evidence="13">
    <location>
        <begin position="423"/>
        <end position="547"/>
    </location>
</feature>
<evidence type="ECO:0000259" key="12">
    <source>
        <dbReference type="Pfam" id="PF01266"/>
    </source>
</evidence>
<dbReference type="EC" id="1.1.5.3" evidence="4 11"/>
<dbReference type="Gene3D" id="1.10.8.870">
    <property type="entry name" value="Alpha-glycerophosphate oxidase, cap domain"/>
    <property type="match status" value="1"/>
</dbReference>
<dbReference type="PRINTS" id="PR01001">
    <property type="entry name" value="FADG3PDH"/>
</dbReference>
<dbReference type="InterPro" id="IPR006076">
    <property type="entry name" value="FAD-dep_OxRdtase"/>
</dbReference>
<evidence type="ECO:0000256" key="2">
    <source>
        <dbReference type="ARBA" id="ARBA00004496"/>
    </source>
</evidence>
<evidence type="ECO:0000313" key="14">
    <source>
        <dbReference type="EMBL" id="MQY22754.1"/>
    </source>
</evidence>
<accession>A0A7K0DCY4</accession>
<evidence type="ECO:0000256" key="9">
    <source>
        <dbReference type="ARBA" id="ARBA00023002"/>
    </source>
</evidence>
<evidence type="ECO:0000256" key="5">
    <source>
        <dbReference type="ARBA" id="ARBA00022490"/>
    </source>
</evidence>
<sequence>MPAHLDPTYRAQALASLGADEVDVLVIGGGVVGAGAALDAASRGLTTVLVEARDFAAGTSSRSSKLIHGGLRYLEQLDFALVREALRERGLLLNTLAPHLVHPVSFLFPLQHHWERPYIGAGVALYDTLGGARALPMHRHLTRSRALELAPALRADSMVGAIRYFDAQVDDARHTMTLARTAARHGATVLTRAKVTGLLRSGMSGQGPEEAACVTTQGPELMPNRYREQVVGAVVTDRESGREYSARARRVISATGVWTDEMNAMTGVDFPFHVRMSKGVHILVPRERLDLGTGLIMKTEKSVLFVIPWREHWIIGTTDTDWSLDKDHPVASAADVRYILDHVNSLLREPLSNADIVGTYAGLRPLLSGASSSTAKLSREHAVAEPVPGLFVIAGGKYTTYRVMAADVIDAAVAGFGRGVAPSVTANLPILGAAGYHELLEDIDSVAQRAGLSVAAATHLISRYGSLATELFAMIDAEPELGMLLPGTEYLGAEAVYAVTHEGALHLDDILTRRTRISIEVPDRGLAAAVVVADLVAAQLGWDEATKAQELARYQDRVRAELAANAAADDDAANAARSIAPC</sequence>
<evidence type="ECO:0000256" key="4">
    <source>
        <dbReference type="ARBA" id="ARBA00013029"/>
    </source>
</evidence>
<dbReference type="InterPro" id="IPR000447">
    <property type="entry name" value="G3P_DH_FAD-dep"/>
</dbReference>
<comment type="similarity">
    <text evidence="3 11">Belongs to the FAD-dependent glycerol-3-phosphate dehydrogenase family.</text>
</comment>
<dbReference type="Proteomes" id="UP000438448">
    <property type="component" value="Unassembled WGS sequence"/>
</dbReference>
<dbReference type="InterPro" id="IPR036188">
    <property type="entry name" value="FAD/NAD-bd_sf"/>
</dbReference>
<dbReference type="GO" id="GO:0006071">
    <property type="term" value="P:glycerol metabolic process"/>
    <property type="evidence" value="ECO:0007669"/>
    <property type="project" value="UniProtKB-KW"/>
</dbReference>
<keyword evidence="6 11" id="KW-0285">Flavoprotein</keyword>
<comment type="catalytic activity">
    <reaction evidence="10 11">
        <text>a quinone + sn-glycerol 3-phosphate = dihydroxyacetone phosphate + a quinol</text>
        <dbReference type="Rhea" id="RHEA:18977"/>
        <dbReference type="ChEBI" id="CHEBI:24646"/>
        <dbReference type="ChEBI" id="CHEBI:57597"/>
        <dbReference type="ChEBI" id="CHEBI:57642"/>
        <dbReference type="ChEBI" id="CHEBI:132124"/>
        <dbReference type="EC" id="1.1.5.3"/>
    </reaction>
</comment>
<evidence type="ECO:0000256" key="10">
    <source>
        <dbReference type="ARBA" id="ARBA00049055"/>
    </source>
</evidence>
<dbReference type="PANTHER" id="PTHR11985:SF31">
    <property type="entry name" value="GLYCEROL-3-PHOSPHATE DEHYDROGENASE 2"/>
    <property type="match status" value="1"/>
</dbReference>
<dbReference type="PANTHER" id="PTHR11985">
    <property type="entry name" value="GLYCEROL-3-PHOSPHATE DEHYDROGENASE"/>
    <property type="match status" value="1"/>
</dbReference>
<comment type="caution">
    <text evidence="14">The sequence shown here is derived from an EMBL/GenBank/DDBJ whole genome shotgun (WGS) entry which is preliminary data.</text>
</comment>
<dbReference type="PROSITE" id="PS00977">
    <property type="entry name" value="FAD_G3PDH_1"/>
    <property type="match status" value="1"/>
</dbReference>
<evidence type="ECO:0000256" key="6">
    <source>
        <dbReference type="ARBA" id="ARBA00022630"/>
    </source>
</evidence>
<evidence type="ECO:0000256" key="3">
    <source>
        <dbReference type="ARBA" id="ARBA00007330"/>
    </source>
</evidence>
<proteinExistence type="inferred from homology"/>
<keyword evidence="8" id="KW-0274">FAD</keyword>
<dbReference type="EMBL" id="WEGK01000015">
    <property type="protein sequence ID" value="MQY22754.1"/>
    <property type="molecule type" value="Genomic_DNA"/>
</dbReference>
<dbReference type="GO" id="GO:0009331">
    <property type="term" value="C:glycerol-3-phosphate dehydrogenase (FAD) complex"/>
    <property type="evidence" value="ECO:0007669"/>
    <property type="project" value="UniProtKB-UniRule"/>
</dbReference>
<dbReference type="GO" id="GO:0046168">
    <property type="term" value="P:glycerol-3-phosphate catabolic process"/>
    <property type="evidence" value="ECO:0007669"/>
    <property type="project" value="TreeGrafter"/>
</dbReference>
<evidence type="ECO:0000256" key="8">
    <source>
        <dbReference type="ARBA" id="ARBA00022827"/>
    </source>
</evidence>
<evidence type="ECO:0000256" key="7">
    <source>
        <dbReference type="ARBA" id="ARBA00022798"/>
    </source>
</evidence>
<evidence type="ECO:0000256" key="11">
    <source>
        <dbReference type="RuleBase" id="RU361217"/>
    </source>
</evidence>
<dbReference type="InterPro" id="IPR038299">
    <property type="entry name" value="DAO_C_sf"/>
</dbReference>
<keyword evidence="5" id="KW-0963">Cytoplasm</keyword>
<dbReference type="SUPFAM" id="SSF51905">
    <property type="entry name" value="FAD/NAD(P)-binding domain"/>
    <property type="match status" value="1"/>
</dbReference>
<keyword evidence="7" id="KW-0319">Glycerol metabolism</keyword>
<protein>
    <recommendedName>
        <fullName evidence="4 11">Glycerol-3-phosphate dehydrogenase</fullName>
        <ecNumber evidence="4 11">1.1.5.3</ecNumber>
    </recommendedName>
</protein>
<name>A0A7K0DCY4_9NOCA</name>
<dbReference type="InterPro" id="IPR031656">
    <property type="entry name" value="DAO_C"/>
</dbReference>
<dbReference type="AlphaFoldDB" id="A0A7K0DCY4"/>
<dbReference type="FunFam" id="1.10.8.870:FF:000003">
    <property type="entry name" value="Glycerol-3-phosphate dehydrogenase"/>
    <property type="match status" value="1"/>
</dbReference>
<comment type="cofactor">
    <cofactor evidence="1 11">
        <name>FAD</name>
        <dbReference type="ChEBI" id="CHEBI:57692"/>
    </cofactor>
</comment>
<reference evidence="14 15" key="1">
    <citation type="submission" date="2019-10" db="EMBL/GenBank/DDBJ databases">
        <title>Nocardia macrotermitis sp. nov. and Nocardia aurantia sp. nov., isolated from the gut of fungus growing-termite Macrotermes natalensis.</title>
        <authorList>
            <person name="Benndorf R."/>
            <person name="Schwitalla J."/>
            <person name="Martin K."/>
            <person name="De Beer W."/>
            <person name="Kaster A.-K."/>
            <person name="Vollmers J."/>
            <person name="Poulsen M."/>
            <person name="Beemelmanns C."/>
        </authorList>
    </citation>
    <scope>NUCLEOTIDE SEQUENCE [LARGE SCALE GENOMIC DNA]</scope>
    <source>
        <strain evidence="14 15">RB20</strain>
    </source>
</reference>
<evidence type="ECO:0000256" key="1">
    <source>
        <dbReference type="ARBA" id="ARBA00001974"/>
    </source>
</evidence>
<dbReference type="GO" id="GO:0004368">
    <property type="term" value="F:glycerol-3-phosphate dehydrogenase (quinone) activity"/>
    <property type="evidence" value="ECO:0007669"/>
    <property type="project" value="UniProtKB-EC"/>
</dbReference>
<feature type="domain" description="FAD dependent oxidoreductase" evidence="12">
    <location>
        <begin position="23"/>
        <end position="396"/>
    </location>
</feature>
<dbReference type="RefSeq" id="WP_319945527.1">
    <property type="nucleotide sequence ID" value="NZ_WEGK01000015.1"/>
</dbReference>
<dbReference type="PROSITE" id="PS00978">
    <property type="entry name" value="FAD_G3PDH_2"/>
    <property type="match status" value="1"/>
</dbReference>
<organism evidence="14 15">
    <name type="scientific">Nocardia macrotermitis</name>
    <dbReference type="NCBI Taxonomy" id="2585198"/>
    <lineage>
        <taxon>Bacteria</taxon>
        <taxon>Bacillati</taxon>
        <taxon>Actinomycetota</taxon>
        <taxon>Actinomycetes</taxon>
        <taxon>Mycobacteriales</taxon>
        <taxon>Nocardiaceae</taxon>
        <taxon>Nocardia</taxon>
    </lineage>
</organism>